<name>A0A5M9K4U5_MONFR</name>
<dbReference type="PANTHER" id="PTHR35332:SF2">
    <property type="entry name" value="REGULATION OF ENOLASE PROTEIN 1"/>
    <property type="match status" value="1"/>
</dbReference>
<dbReference type="Pfam" id="PF07081">
    <property type="entry name" value="DUF1349"/>
    <property type="match status" value="1"/>
</dbReference>
<comment type="caution">
    <text evidence="1">The sequence shown here is derived from an EMBL/GenBank/DDBJ whole genome shotgun (WGS) entry which is preliminary data.</text>
</comment>
<dbReference type="Proteomes" id="UP000322873">
    <property type="component" value="Unassembled WGS sequence"/>
</dbReference>
<evidence type="ECO:0000313" key="2">
    <source>
        <dbReference type="Proteomes" id="UP000322873"/>
    </source>
</evidence>
<reference evidence="1 2" key="1">
    <citation type="submission" date="2019-06" db="EMBL/GenBank/DDBJ databases">
        <title>Genome Sequence of the Brown Rot Fungal Pathogen Monilinia fructicola.</title>
        <authorList>
            <person name="De Miccolis Angelini R.M."/>
            <person name="Landi L."/>
            <person name="Abate D."/>
            <person name="Pollastro S."/>
            <person name="Romanazzi G."/>
            <person name="Faretra F."/>
        </authorList>
    </citation>
    <scope>NUCLEOTIDE SEQUENCE [LARGE SCALE GENOMIC DNA]</scope>
    <source>
        <strain evidence="1 2">Mfrc123</strain>
    </source>
</reference>
<dbReference type="Gene3D" id="2.60.120.200">
    <property type="match status" value="1"/>
</dbReference>
<dbReference type="InterPro" id="IPR009784">
    <property type="entry name" value="DUF1349"/>
</dbReference>
<organism evidence="1 2">
    <name type="scientific">Monilinia fructicola</name>
    <name type="common">Brown rot fungus</name>
    <name type="synonym">Ciboria fructicola</name>
    <dbReference type="NCBI Taxonomy" id="38448"/>
    <lineage>
        <taxon>Eukaryota</taxon>
        <taxon>Fungi</taxon>
        <taxon>Dikarya</taxon>
        <taxon>Ascomycota</taxon>
        <taxon>Pezizomycotina</taxon>
        <taxon>Leotiomycetes</taxon>
        <taxon>Helotiales</taxon>
        <taxon>Sclerotiniaceae</taxon>
        <taxon>Monilinia</taxon>
    </lineage>
</organism>
<accession>A0A5M9K4U5</accession>
<gene>
    <name evidence="1" type="ORF">EYC84_005408</name>
</gene>
<evidence type="ECO:0000313" key="1">
    <source>
        <dbReference type="EMBL" id="KAA8573855.1"/>
    </source>
</evidence>
<dbReference type="AlphaFoldDB" id="A0A5M9K4U5"/>
<dbReference type="PANTHER" id="PTHR35332">
    <property type="entry name" value="REGULATION OF ENOLASE PROTEIN 1"/>
    <property type="match status" value="1"/>
</dbReference>
<protein>
    <submittedName>
        <fullName evidence="1">Uncharacterized protein</fullName>
    </submittedName>
</protein>
<dbReference type="EMBL" id="VICG01000003">
    <property type="protein sequence ID" value="KAA8573855.1"/>
    <property type="molecule type" value="Genomic_DNA"/>
</dbReference>
<keyword evidence="2" id="KW-1185">Reference proteome</keyword>
<proteinExistence type="predicted"/>
<dbReference type="VEuPathDB" id="FungiDB:MFRU_001g02530"/>
<sequence length="192" mass="21649">MSPTKTPFTITASSSTDIWRKPPTTDSFNAPTNMAPNIPLTSFLSSKISFSLPCKYRYDQGGLLLHLTKAGSKDRWLKTGVEFYNDKPFVSTVGCDNFADWSIYPTGLDASKNVEVTVEVRREGDENGKGLWVYWVKDGERIPIREVAWFFDAEEEWDIGVGAMACRPAQEGATNGENLEVTFWDFELKQKE</sequence>